<dbReference type="OrthoDB" id="5086884at2759"/>
<keyword evidence="3 6" id="KW-1133">Transmembrane helix</keyword>
<feature type="transmembrane region" description="Helical" evidence="6">
    <location>
        <begin position="167"/>
        <end position="184"/>
    </location>
</feature>
<keyword evidence="2 6" id="KW-0812">Transmembrane</keyword>
<dbReference type="GO" id="GO:0016020">
    <property type="term" value="C:membrane"/>
    <property type="evidence" value="ECO:0007669"/>
    <property type="project" value="UniProtKB-SubCell"/>
</dbReference>
<dbReference type="PROSITE" id="PS50850">
    <property type="entry name" value="MFS"/>
    <property type="match status" value="1"/>
</dbReference>
<evidence type="ECO:0000313" key="8">
    <source>
        <dbReference type="EMBL" id="QSS58873.1"/>
    </source>
</evidence>
<evidence type="ECO:0000256" key="4">
    <source>
        <dbReference type="ARBA" id="ARBA00023136"/>
    </source>
</evidence>
<feature type="region of interest" description="Disordered" evidence="5">
    <location>
        <begin position="1"/>
        <end position="59"/>
    </location>
</feature>
<dbReference type="PANTHER" id="PTHR42718">
    <property type="entry name" value="MAJOR FACILITATOR SUPERFAMILY MULTIDRUG TRANSPORTER MFSC"/>
    <property type="match status" value="1"/>
</dbReference>
<dbReference type="Pfam" id="PF07690">
    <property type="entry name" value="MFS_1"/>
    <property type="match status" value="1"/>
</dbReference>
<comment type="subcellular location">
    <subcellularLocation>
        <location evidence="1">Membrane</location>
        <topology evidence="1">Multi-pass membrane protein</topology>
    </subcellularLocation>
</comment>
<sequence length="254" mass="27718">MAISDTDAPILHGNSTTVESDIARHPERKKLECHWNERNEKTPAINSEARKTPAATEATAGISVPRGQQPAQVELLSERDIERLGRERPSSFKNAWTEIAFVFSISMSQVLAEYFISGFNVVLPSLVEELNIAESSAVWPASAFSLVVAATLLIFGRISDMIGGYPVYVFGMAWLFVWSVVAGFSRNRLMLIFCRTLQGIGPAAYLPSTITTVSSFLAIPSDTAETRKQGVKMDYMGAALIVPGLVLTVFAITD</sequence>
<dbReference type="EMBL" id="CP069109">
    <property type="protein sequence ID" value="QSS58873.1"/>
    <property type="molecule type" value="Genomic_DNA"/>
</dbReference>
<proteinExistence type="predicted"/>
<feature type="transmembrane region" description="Helical" evidence="6">
    <location>
        <begin position="233"/>
        <end position="252"/>
    </location>
</feature>
<dbReference type="VEuPathDB" id="FungiDB:I7I51_08303"/>
<dbReference type="Gene3D" id="1.20.1720.10">
    <property type="entry name" value="Multidrug resistance protein D"/>
    <property type="match status" value="1"/>
</dbReference>
<dbReference type="InterPro" id="IPR011701">
    <property type="entry name" value="MFS"/>
</dbReference>
<evidence type="ECO:0000256" key="1">
    <source>
        <dbReference type="ARBA" id="ARBA00004141"/>
    </source>
</evidence>
<evidence type="ECO:0000256" key="6">
    <source>
        <dbReference type="SAM" id="Phobius"/>
    </source>
</evidence>
<dbReference type="SUPFAM" id="SSF103473">
    <property type="entry name" value="MFS general substrate transporter"/>
    <property type="match status" value="1"/>
</dbReference>
<evidence type="ECO:0000313" key="9">
    <source>
        <dbReference type="Proteomes" id="UP000663671"/>
    </source>
</evidence>
<name>A0A8A1M287_AJECA</name>
<feature type="domain" description="Major facilitator superfamily (MFS) profile" evidence="7">
    <location>
        <begin position="101"/>
        <end position="254"/>
    </location>
</feature>
<keyword evidence="4 6" id="KW-0472">Membrane</keyword>
<dbReference type="InterPro" id="IPR036259">
    <property type="entry name" value="MFS_trans_sf"/>
</dbReference>
<reference evidence="8" key="1">
    <citation type="submission" date="2021-01" db="EMBL/GenBank/DDBJ databases">
        <title>Chromosome-level genome assembly of a human fungal pathogen reveals clustering of transcriptionally co-regulated genes.</title>
        <authorList>
            <person name="Voorhies M."/>
            <person name="Cohen S."/>
            <person name="Shea T.P."/>
            <person name="Petrus S."/>
            <person name="Munoz J.F."/>
            <person name="Poplawski S."/>
            <person name="Goldman W.E."/>
            <person name="Michael T."/>
            <person name="Cuomo C.A."/>
            <person name="Sil A."/>
            <person name="Beyhan S."/>
        </authorList>
    </citation>
    <scope>NUCLEOTIDE SEQUENCE</scope>
    <source>
        <strain evidence="8">WU24</strain>
    </source>
</reference>
<feature type="transmembrane region" description="Helical" evidence="6">
    <location>
        <begin position="95"/>
        <end position="117"/>
    </location>
</feature>
<dbReference type="Proteomes" id="UP000663671">
    <property type="component" value="Chromosome 2"/>
</dbReference>
<accession>A0A8A1M287</accession>
<evidence type="ECO:0000256" key="2">
    <source>
        <dbReference type="ARBA" id="ARBA00022692"/>
    </source>
</evidence>
<feature type="transmembrane region" description="Helical" evidence="6">
    <location>
        <begin position="204"/>
        <end position="221"/>
    </location>
</feature>
<feature type="transmembrane region" description="Helical" evidence="6">
    <location>
        <begin position="137"/>
        <end position="155"/>
    </location>
</feature>
<dbReference type="AlphaFoldDB" id="A0A8A1M287"/>
<protein>
    <submittedName>
        <fullName evidence="8">Drug resistance protein</fullName>
    </submittedName>
</protein>
<organism evidence="8 9">
    <name type="scientific">Ajellomyces capsulatus</name>
    <name type="common">Darling's disease fungus</name>
    <name type="synonym">Histoplasma capsulatum</name>
    <dbReference type="NCBI Taxonomy" id="5037"/>
    <lineage>
        <taxon>Eukaryota</taxon>
        <taxon>Fungi</taxon>
        <taxon>Dikarya</taxon>
        <taxon>Ascomycota</taxon>
        <taxon>Pezizomycotina</taxon>
        <taxon>Eurotiomycetes</taxon>
        <taxon>Eurotiomycetidae</taxon>
        <taxon>Onygenales</taxon>
        <taxon>Ajellomycetaceae</taxon>
        <taxon>Histoplasma</taxon>
    </lineage>
</organism>
<dbReference type="PANTHER" id="PTHR42718:SF36">
    <property type="entry name" value="MULTIDRUG TRANSPORTER, PUTATIVE (AFU_ORTHOLOGUE AFUA_4G13820)-RELATED"/>
    <property type="match status" value="1"/>
</dbReference>
<dbReference type="InterPro" id="IPR020846">
    <property type="entry name" value="MFS_dom"/>
</dbReference>
<gene>
    <name evidence="8" type="ORF">I7I51_08303</name>
</gene>
<evidence type="ECO:0000259" key="7">
    <source>
        <dbReference type="PROSITE" id="PS50850"/>
    </source>
</evidence>
<dbReference type="GO" id="GO:0022857">
    <property type="term" value="F:transmembrane transporter activity"/>
    <property type="evidence" value="ECO:0007669"/>
    <property type="project" value="InterPro"/>
</dbReference>
<feature type="non-terminal residue" evidence="8">
    <location>
        <position position="1"/>
    </location>
</feature>
<evidence type="ECO:0000256" key="5">
    <source>
        <dbReference type="SAM" id="MobiDB-lite"/>
    </source>
</evidence>
<feature type="compositionally biased region" description="Basic and acidic residues" evidence="5">
    <location>
        <begin position="21"/>
        <end position="41"/>
    </location>
</feature>
<evidence type="ECO:0000256" key="3">
    <source>
        <dbReference type="ARBA" id="ARBA00022989"/>
    </source>
</evidence>